<gene>
    <name evidence="1" type="ORF">GHK48_27060</name>
</gene>
<dbReference type="AlphaFoldDB" id="A0A844AF25"/>
<accession>A0A844AF25</accession>
<comment type="caution">
    <text evidence="1">The sequence shown here is derived from an EMBL/GenBank/DDBJ whole genome shotgun (WGS) entry which is preliminary data.</text>
</comment>
<dbReference type="RefSeq" id="WP_141322110.1">
    <property type="nucleotide sequence ID" value="NZ_BJNI01000015.1"/>
</dbReference>
<protein>
    <submittedName>
        <fullName evidence="1">Uncharacterized protein</fullName>
    </submittedName>
</protein>
<reference evidence="1 2" key="1">
    <citation type="journal article" date="2013" name="Genome Biol.">
        <title>Comparative genomics of the core and accessory genomes of 48 Sinorhizobium strains comprising five genospecies.</title>
        <authorList>
            <person name="Sugawara M."/>
            <person name="Epstein B."/>
            <person name="Badgley B.D."/>
            <person name="Unno T."/>
            <person name="Xu L."/>
            <person name="Reese J."/>
            <person name="Gyaneshwar P."/>
            <person name="Denny R."/>
            <person name="Mudge J."/>
            <person name="Bharti A.K."/>
            <person name="Farmer A.D."/>
            <person name="May G.D."/>
            <person name="Woodward J.E."/>
            <person name="Medigue C."/>
            <person name="Vallenet D."/>
            <person name="Lajus A."/>
            <person name="Rouy Z."/>
            <person name="Martinez-Vaz B."/>
            <person name="Tiffin P."/>
            <person name="Young N.D."/>
            <person name="Sadowsky M.J."/>
        </authorList>
    </citation>
    <scope>NUCLEOTIDE SEQUENCE [LARGE SCALE GENOMIC DNA]</scope>
    <source>
        <strain evidence="1 2">USDA205</strain>
    </source>
</reference>
<name>A0A844AF25_RHIFR</name>
<dbReference type="Proteomes" id="UP000466694">
    <property type="component" value="Unassembled WGS sequence"/>
</dbReference>
<proteinExistence type="predicted"/>
<sequence length="63" mass="7296">MAAQTEKPKASKARWVKHTWDEKTDSLKTHYWPAAFPGAKGWHREGSLDEIEQRENAGQRSLF</sequence>
<evidence type="ECO:0000313" key="1">
    <source>
        <dbReference type="EMBL" id="MQX11804.1"/>
    </source>
</evidence>
<evidence type="ECO:0000313" key="2">
    <source>
        <dbReference type="Proteomes" id="UP000466694"/>
    </source>
</evidence>
<organism evidence="1 2">
    <name type="scientific">Rhizobium fredii</name>
    <name type="common">Sinorhizobium fredii</name>
    <dbReference type="NCBI Taxonomy" id="380"/>
    <lineage>
        <taxon>Bacteria</taxon>
        <taxon>Pseudomonadati</taxon>
        <taxon>Pseudomonadota</taxon>
        <taxon>Alphaproteobacteria</taxon>
        <taxon>Hyphomicrobiales</taxon>
        <taxon>Rhizobiaceae</taxon>
        <taxon>Sinorhizobium/Ensifer group</taxon>
        <taxon>Sinorhizobium</taxon>
    </lineage>
</organism>
<dbReference type="EMBL" id="WISZ01000197">
    <property type="protein sequence ID" value="MQX11804.1"/>
    <property type="molecule type" value="Genomic_DNA"/>
</dbReference>